<reference evidence="1 2" key="1">
    <citation type="submission" date="2023-07" db="EMBL/GenBank/DDBJ databases">
        <title>Sequencing the genomes of 1000 actinobacteria strains.</title>
        <authorList>
            <person name="Klenk H.-P."/>
        </authorList>
    </citation>
    <scope>NUCLEOTIDE SEQUENCE [LARGE SCALE GENOMIC DNA]</scope>
    <source>
        <strain evidence="1 2">DSM 14555</strain>
    </source>
</reference>
<gene>
    <name evidence="1" type="ORF">JOE69_001504</name>
</gene>
<dbReference type="Proteomes" id="UP001185069">
    <property type="component" value="Unassembled WGS sequence"/>
</dbReference>
<comment type="caution">
    <text evidence="1">The sequence shown here is derived from an EMBL/GenBank/DDBJ whole genome shotgun (WGS) entry which is preliminary data.</text>
</comment>
<name>A0ABU1JBL7_9MICC</name>
<evidence type="ECO:0000313" key="1">
    <source>
        <dbReference type="EMBL" id="MDR6269266.1"/>
    </source>
</evidence>
<evidence type="ECO:0000313" key="2">
    <source>
        <dbReference type="Proteomes" id="UP001185069"/>
    </source>
</evidence>
<protein>
    <submittedName>
        <fullName evidence="1">Uncharacterized protein</fullName>
    </submittedName>
</protein>
<keyword evidence="2" id="KW-1185">Reference proteome</keyword>
<organism evidence="1 2">
    <name type="scientific">Arthrobacter russicus</name>
    <dbReference type="NCBI Taxonomy" id="172040"/>
    <lineage>
        <taxon>Bacteria</taxon>
        <taxon>Bacillati</taxon>
        <taxon>Actinomycetota</taxon>
        <taxon>Actinomycetes</taxon>
        <taxon>Micrococcales</taxon>
        <taxon>Micrococcaceae</taxon>
        <taxon>Arthrobacter</taxon>
    </lineage>
</organism>
<sequence>MFLPFQALDATRDLARSALPDAAVVEHVPDAPRRVGALRLGLAKTLHALAGRIAGENRQQSAGLRPTELAH</sequence>
<dbReference type="RefSeq" id="WP_309797445.1">
    <property type="nucleotide sequence ID" value="NZ_BAAAHY010000001.1"/>
</dbReference>
<dbReference type="EMBL" id="JAVDQF010000001">
    <property type="protein sequence ID" value="MDR6269266.1"/>
    <property type="molecule type" value="Genomic_DNA"/>
</dbReference>
<accession>A0ABU1JBL7</accession>
<proteinExistence type="predicted"/>